<keyword evidence="3" id="KW-0540">Nuclease</keyword>
<comment type="cofactor">
    <cofactor evidence="2">
        <name>Mg(2+)</name>
        <dbReference type="ChEBI" id="CHEBI:18420"/>
    </cofactor>
</comment>
<evidence type="ECO:0000313" key="11">
    <source>
        <dbReference type="EMBL" id="QIA07149.1"/>
    </source>
</evidence>
<evidence type="ECO:0000256" key="4">
    <source>
        <dbReference type="ARBA" id="ARBA00022723"/>
    </source>
</evidence>
<dbReference type="CDD" id="cd09084">
    <property type="entry name" value="EEP-2"/>
    <property type="match status" value="1"/>
</dbReference>
<dbReference type="EMBL" id="CP048409">
    <property type="protein sequence ID" value="QIA07149.1"/>
    <property type="molecule type" value="Genomic_DNA"/>
</dbReference>
<sequence>MRKVILKILSLVNILLALALAASYLSVYIPPDKYWLPSLFGMAYPFLLGGNIIFIVLWILFKPRYTLLSLGVILLGWGYVTRFMQINGKGSEEANIKVVSYNVKHFVADTSGTQKENATKIISFLADQNADIICLQEARLRKNSIFNLAQTVKDLQSIKHYQFARSSTTYGSVTMTRYPIVNMGEIRFENSRNITIYTDVLIDTDTVRIFNIHLQSYHINPDKYSIIESPGLNEEKDLEEVKEMGAKFKEAFQLRAEQVREIRKYVDESPHNVIVCGDFNDTPVSFSYRTLASGLTDAFVNSGQGIGRTYIGKLPSFRIDYIMHGDGFESYNFETLDYRMSDHLPVSCSLLKMD</sequence>
<evidence type="ECO:0000256" key="5">
    <source>
        <dbReference type="ARBA" id="ARBA00022763"/>
    </source>
</evidence>
<evidence type="ECO:0000256" key="9">
    <source>
        <dbReference type="SAM" id="Phobius"/>
    </source>
</evidence>
<feature type="transmembrane region" description="Helical" evidence="9">
    <location>
        <begin position="67"/>
        <end position="84"/>
    </location>
</feature>
<keyword evidence="9" id="KW-1133">Transmembrane helix</keyword>
<dbReference type="GO" id="GO:0004527">
    <property type="term" value="F:exonuclease activity"/>
    <property type="evidence" value="ECO:0007669"/>
    <property type="project" value="UniProtKB-KW"/>
</dbReference>
<evidence type="ECO:0000256" key="8">
    <source>
        <dbReference type="ARBA" id="ARBA00023204"/>
    </source>
</evidence>
<keyword evidence="11" id="KW-0255">Endonuclease</keyword>
<evidence type="ECO:0000256" key="1">
    <source>
        <dbReference type="ARBA" id="ARBA00001936"/>
    </source>
</evidence>
<dbReference type="KEGG" id="drc:G0Q07_05135"/>
<dbReference type="InterPro" id="IPR036691">
    <property type="entry name" value="Endo/exonu/phosph_ase_sf"/>
</dbReference>
<dbReference type="Proteomes" id="UP000474630">
    <property type="component" value="Chromosome"/>
</dbReference>
<dbReference type="GO" id="GO:0006281">
    <property type="term" value="P:DNA repair"/>
    <property type="evidence" value="ECO:0007669"/>
    <property type="project" value="UniProtKB-KW"/>
</dbReference>
<dbReference type="InterPro" id="IPR051547">
    <property type="entry name" value="TDP2-like"/>
</dbReference>
<evidence type="ECO:0000313" key="12">
    <source>
        <dbReference type="Proteomes" id="UP000474630"/>
    </source>
</evidence>
<feature type="domain" description="Endonuclease/exonuclease/phosphatase" evidence="10">
    <location>
        <begin position="99"/>
        <end position="343"/>
    </location>
</feature>
<dbReference type="RefSeq" id="WP_163345078.1">
    <property type="nucleotide sequence ID" value="NZ_CP048409.1"/>
</dbReference>
<dbReference type="Gene3D" id="3.60.10.10">
    <property type="entry name" value="Endonuclease/exonuclease/phosphatase"/>
    <property type="match status" value="1"/>
</dbReference>
<reference evidence="11 12" key="1">
    <citation type="submission" date="2020-02" db="EMBL/GenBank/DDBJ databases">
        <title>Genome sequencing for Draconibacterium sp. strain M1.</title>
        <authorList>
            <person name="Park S.-J."/>
        </authorList>
    </citation>
    <scope>NUCLEOTIDE SEQUENCE [LARGE SCALE GENOMIC DNA]</scope>
    <source>
        <strain evidence="11 12">M1</strain>
    </source>
</reference>
<keyword evidence="4" id="KW-0479">Metal-binding</keyword>
<dbReference type="SUPFAM" id="SSF56219">
    <property type="entry name" value="DNase I-like"/>
    <property type="match status" value="1"/>
</dbReference>
<dbReference type="AlphaFoldDB" id="A0A6C0RAN6"/>
<keyword evidence="8" id="KW-0234">DNA repair</keyword>
<dbReference type="PANTHER" id="PTHR15822">
    <property type="entry name" value="TRAF AND TNF RECEPTOR-ASSOCIATED PROTEIN"/>
    <property type="match status" value="1"/>
</dbReference>
<evidence type="ECO:0000256" key="3">
    <source>
        <dbReference type="ARBA" id="ARBA00022722"/>
    </source>
</evidence>
<protein>
    <submittedName>
        <fullName evidence="11">Endonuclease/exonuclease/phosphatase family protein</fullName>
    </submittedName>
</protein>
<feature type="transmembrane region" description="Helical" evidence="9">
    <location>
        <begin position="35"/>
        <end position="60"/>
    </location>
</feature>
<dbReference type="GO" id="GO:0004519">
    <property type="term" value="F:endonuclease activity"/>
    <property type="evidence" value="ECO:0007669"/>
    <property type="project" value="UniProtKB-KW"/>
</dbReference>
<accession>A0A6C0RAN6</accession>
<keyword evidence="6" id="KW-0378">Hydrolase</keyword>
<keyword evidence="11" id="KW-0269">Exonuclease</keyword>
<name>A0A6C0RAN6_9BACT</name>
<gene>
    <name evidence="11" type="ORF">G0Q07_05135</name>
</gene>
<dbReference type="PANTHER" id="PTHR15822:SF4">
    <property type="entry name" value="TYROSYL-DNA PHOSPHODIESTERASE 2"/>
    <property type="match status" value="1"/>
</dbReference>
<dbReference type="GO" id="GO:0046872">
    <property type="term" value="F:metal ion binding"/>
    <property type="evidence" value="ECO:0007669"/>
    <property type="project" value="UniProtKB-KW"/>
</dbReference>
<keyword evidence="5" id="KW-0227">DNA damage</keyword>
<keyword evidence="9" id="KW-0812">Transmembrane</keyword>
<organism evidence="11 12">
    <name type="scientific">Draconibacterium halophilum</name>
    <dbReference type="NCBI Taxonomy" id="2706887"/>
    <lineage>
        <taxon>Bacteria</taxon>
        <taxon>Pseudomonadati</taxon>
        <taxon>Bacteroidota</taxon>
        <taxon>Bacteroidia</taxon>
        <taxon>Marinilabiliales</taxon>
        <taxon>Prolixibacteraceae</taxon>
        <taxon>Draconibacterium</taxon>
    </lineage>
</organism>
<comment type="cofactor">
    <cofactor evidence="1">
        <name>Mn(2+)</name>
        <dbReference type="ChEBI" id="CHEBI:29035"/>
    </cofactor>
</comment>
<keyword evidence="7" id="KW-0460">Magnesium</keyword>
<proteinExistence type="predicted"/>
<dbReference type="InterPro" id="IPR005135">
    <property type="entry name" value="Endo/exonuclease/phosphatase"/>
</dbReference>
<keyword evidence="12" id="KW-1185">Reference proteome</keyword>
<evidence type="ECO:0000256" key="2">
    <source>
        <dbReference type="ARBA" id="ARBA00001946"/>
    </source>
</evidence>
<evidence type="ECO:0000256" key="7">
    <source>
        <dbReference type="ARBA" id="ARBA00022842"/>
    </source>
</evidence>
<evidence type="ECO:0000259" key="10">
    <source>
        <dbReference type="Pfam" id="PF03372"/>
    </source>
</evidence>
<dbReference type="Pfam" id="PF03372">
    <property type="entry name" value="Exo_endo_phos"/>
    <property type="match status" value="1"/>
</dbReference>
<evidence type="ECO:0000256" key="6">
    <source>
        <dbReference type="ARBA" id="ARBA00022801"/>
    </source>
</evidence>
<keyword evidence="9" id="KW-0472">Membrane</keyword>